<reference evidence="1 2" key="1">
    <citation type="journal article" date="2022" name="Int. J. Syst. Evol. Microbiol.">
        <title>Miniphocaeibacter halophilus sp. nov., an ammonium-tolerant acetate-producing bacterium isolated from a biogas system.</title>
        <authorList>
            <person name="Schnurer A."/>
            <person name="Singh A."/>
            <person name="Bi S."/>
            <person name="Qiao W."/>
            <person name="Westerholm M."/>
        </authorList>
    </citation>
    <scope>NUCLEOTIDE SEQUENCE [LARGE SCALE GENOMIC DNA]</scope>
    <source>
        <strain evidence="1 2">AMB_01</strain>
    </source>
</reference>
<proteinExistence type="predicted"/>
<sequence>MSNDDNNKKSDNRGYIHKLMDKLDFHKVEDEEINIKEILKKEKNKKENDEKLGKLKDKNNPLSGRRILIDKDKENKNKTDSIKIDEEIIAKDNYVKDNEEIGFENRKLKYILISVTIICLATIAFLVFINFNGIGIDQIENEFISAVENHNINKLEKITYIEGDTKKYYKESLNNFIDLYEKDESFAKYVKESVSSDIKNIKENEDYLGENLIGVVKSNSNKLFSSDYKIKITPINIKDESLIKKEVEIGKEKYYKIKDLTLIPGIYNIKAEFEFLKLEDEIKVNYENNENSFNLIVDFKNSKVSNDNIKIEKGDFDLTINDVDEDDVVFINGKNTNMTVKEFNEFGNKNLTNKDSIAVVNKSKFGYALSNSVSLENVEDYVELEMNYENYFYLDHFVNLIKKTLKENEMAFENSDINLFSTIGGEALDTAIGWIKSNIGYNQYYVRNYMSYLIDITSFEVNISTFNQTAYIGGFLSYKEGRFSKDEEVDKDKLEDNIDKKVGFHFKFNDETETWYVDLWGSTYRNIETNNTILLKLD</sequence>
<protein>
    <submittedName>
        <fullName evidence="1">Uncharacterized protein</fullName>
    </submittedName>
</protein>
<evidence type="ECO:0000313" key="1">
    <source>
        <dbReference type="EMBL" id="QQK07366.1"/>
    </source>
</evidence>
<accession>A0AC61MSF1</accession>
<organism evidence="1 2">
    <name type="scientific">Miniphocaeibacter halophilus</name>
    <dbReference type="NCBI Taxonomy" id="2931922"/>
    <lineage>
        <taxon>Bacteria</taxon>
        <taxon>Bacillati</taxon>
        <taxon>Bacillota</taxon>
        <taxon>Tissierellia</taxon>
        <taxon>Tissierellales</taxon>
        <taxon>Peptoniphilaceae</taxon>
        <taxon>Miniphocaeibacter</taxon>
    </lineage>
</organism>
<evidence type="ECO:0000313" key="2">
    <source>
        <dbReference type="Proteomes" id="UP000595814"/>
    </source>
</evidence>
<name>A0AC61MSF1_9FIRM</name>
<gene>
    <name evidence="1" type="ORF">JFY71_08575</name>
</gene>
<dbReference type="Proteomes" id="UP000595814">
    <property type="component" value="Chromosome"/>
</dbReference>
<dbReference type="EMBL" id="CP066744">
    <property type="protein sequence ID" value="QQK07366.1"/>
    <property type="molecule type" value="Genomic_DNA"/>
</dbReference>
<keyword evidence="2" id="KW-1185">Reference proteome</keyword>